<accession>A0A6A5GC55</accession>
<dbReference type="EMBL" id="WUAV01000005">
    <property type="protein sequence ID" value="KAF1752243.1"/>
    <property type="molecule type" value="Genomic_DNA"/>
</dbReference>
<sequence>MSRGEDFFTSAENKLTCLYCDDGIEIDVDKLLVHLKTCTFAGNQDLQKIKRGVMNTHIAWKNNFENVVRVHEAIDKGENPWDCIRLCPTRRYHSIDGWEKLSRESLYNAATRAQYILLWDNFKDYNIGKEELEEKQRHVLGIVQTEYNKDVCWKKFEKGFHRMQSDHRRIHQLFDQQMAEIKGSVIAHS</sequence>
<dbReference type="CTD" id="9824786"/>
<dbReference type="KEGG" id="crq:GCK72_018797"/>
<dbReference type="RefSeq" id="XP_003110302.2">
    <property type="nucleotide sequence ID" value="XM_003110254.2"/>
</dbReference>
<comment type="caution">
    <text evidence="1">The sequence shown here is derived from an EMBL/GenBank/DDBJ whole genome shotgun (WGS) entry which is preliminary data.</text>
</comment>
<reference evidence="1 2" key="1">
    <citation type="submission" date="2019-12" db="EMBL/GenBank/DDBJ databases">
        <title>Chromosome-level assembly of the Caenorhabditis remanei genome.</title>
        <authorList>
            <person name="Teterina A.A."/>
            <person name="Willis J.H."/>
            <person name="Phillips P.C."/>
        </authorList>
    </citation>
    <scope>NUCLEOTIDE SEQUENCE [LARGE SCALE GENOMIC DNA]</scope>
    <source>
        <strain evidence="1 2">PX506</strain>
        <tissue evidence="1">Whole organism</tissue>
    </source>
</reference>
<organism evidence="1 2">
    <name type="scientific">Caenorhabditis remanei</name>
    <name type="common">Caenorhabditis vulgaris</name>
    <dbReference type="NCBI Taxonomy" id="31234"/>
    <lineage>
        <taxon>Eukaryota</taxon>
        <taxon>Metazoa</taxon>
        <taxon>Ecdysozoa</taxon>
        <taxon>Nematoda</taxon>
        <taxon>Chromadorea</taxon>
        <taxon>Rhabditida</taxon>
        <taxon>Rhabditina</taxon>
        <taxon>Rhabditomorpha</taxon>
        <taxon>Rhabditoidea</taxon>
        <taxon>Rhabditidae</taxon>
        <taxon>Peloderinae</taxon>
        <taxon>Caenorhabditis</taxon>
    </lineage>
</organism>
<proteinExistence type="predicted"/>
<gene>
    <name evidence="1" type="ORF">GCK72_018797</name>
</gene>
<dbReference type="AlphaFoldDB" id="A0A6A5GC55"/>
<dbReference type="Proteomes" id="UP000483820">
    <property type="component" value="Chromosome V"/>
</dbReference>
<evidence type="ECO:0000313" key="1">
    <source>
        <dbReference type="EMBL" id="KAF1752243.1"/>
    </source>
</evidence>
<dbReference type="GeneID" id="9824786"/>
<name>A0A6A5GC55_CAERE</name>
<protein>
    <submittedName>
        <fullName evidence="1">Uncharacterized protein</fullName>
    </submittedName>
</protein>
<evidence type="ECO:0000313" key="2">
    <source>
        <dbReference type="Proteomes" id="UP000483820"/>
    </source>
</evidence>